<protein>
    <recommendedName>
        <fullName evidence="4">Casein kinase I</fullName>
        <ecNumber evidence="1">2.7.11.1</ecNumber>
    </recommendedName>
</protein>
<proteinExistence type="predicted"/>
<evidence type="ECO:0000256" key="3">
    <source>
        <dbReference type="ARBA" id="ARBA00022840"/>
    </source>
</evidence>
<gene>
    <name evidence="8" type="ORF">RMAR1173_LOCUS5692</name>
</gene>
<dbReference type="AlphaFoldDB" id="A0A7S2W920"/>
<feature type="compositionally biased region" description="Polar residues" evidence="6">
    <location>
        <begin position="490"/>
        <end position="503"/>
    </location>
</feature>
<dbReference type="InterPro" id="IPR008271">
    <property type="entry name" value="Ser/Thr_kinase_AS"/>
</dbReference>
<feature type="compositionally biased region" description="Low complexity" evidence="6">
    <location>
        <begin position="584"/>
        <end position="598"/>
    </location>
</feature>
<dbReference type="EC" id="2.7.11.1" evidence="1"/>
<feature type="compositionally biased region" description="Polar residues" evidence="6">
    <location>
        <begin position="530"/>
        <end position="542"/>
    </location>
</feature>
<accession>A0A7S2W920</accession>
<dbReference type="InterPro" id="IPR050235">
    <property type="entry name" value="CK1_Ser-Thr_kinase"/>
</dbReference>
<evidence type="ECO:0000256" key="2">
    <source>
        <dbReference type="ARBA" id="ARBA00022741"/>
    </source>
</evidence>
<dbReference type="EMBL" id="HBHJ01008776">
    <property type="protein sequence ID" value="CAD9674290.1"/>
    <property type="molecule type" value="Transcribed_RNA"/>
</dbReference>
<dbReference type="GO" id="GO:0004674">
    <property type="term" value="F:protein serine/threonine kinase activity"/>
    <property type="evidence" value="ECO:0007669"/>
    <property type="project" value="UniProtKB-EC"/>
</dbReference>
<dbReference type="CDD" id="cd14016">
    <property type="entry name" value="STKc_CK1"/>
    <property type="match status" value="1"/>
</dbReference>
<dbReference type="PROSITE" id="PS00108">
    <property type="entry name" value="PROTEIN_KINASE_ST"/>
    <property type="match status" value="1"/>
</dbReference>
<feature type="compositionally biased region" description="Low complexity" evidence="6">
    <location>
        <begin position="388"/>
        <end position="415"/>
    </location>
</feature>
<keyword evidence="3 5" id="KW-0067">ATP-binding</keyword>
<feature type="compositionally biased region" description="Polar residues" evidence="6">
    <location>
        <begin position="600"/>
        <end position="611"/>
    </location>
</feature>
<dbReference type="InterPro" id="IPR011009">
    <property type="entry name" value="Kinase-like_dom_sf"/>
</dbReference>
<feature type="compositionally biased region" description="Polar residues" evidence="6">
    <location>
        <begin position="332"/>
        <end position="363"/>
    </location>
</feature>
<sequence length="611" mass="65209">MSLPPDPTTAGGPQASTLINGRFRPTKRLGSGSFGEIYMGIGTNGDKVAIKFEKAGLRCPQLRHEYKVYRELAGATGVGRVHHYGTYGSSNVMVMDLLGSSLEDMFTRCGRRFSLKTTLKLADQLLDRVDTIHSRHLIHRDIKPANFVMGSDTSDTVFSIDFGLSKRFRNPHTLQHIPHRVGKSLTGTPRYASINNHLGIEQARRDDLEAIGYVLVYFLKGRLPWQGLKARNASRKYKMIMEKKQSTSISTLCAGCPTQFAEYLQYCRSLKFEASPNVKYLRQLFRDLYQQQGFPLATYSDADWDWNPISTVPKQIGDGESTTSAPREGRANYSSKGMYTSGASASGSRPTSAGPQRPNTAATNAAHMSISIGGHDTRGESGADIDARPPTGRRSARGAASSGGMDAAAAAASGEVSREKQLSLSARLPSSIGDNPAHRPKVSARTASAAASGGGGAPNKAWGESVRSEGQGSKGGAAVVRRPNSAHAARSSQKPSARSNSFASGGASPGQDGYVVAGAKSMMTYRRSRGSNYPTDQRSGDGSNPGWGRTKSSRPKSAGVMGSRAATRGNGTSHNSQGVSGQRPSSTSGGRSASSRTPYYMSQSRFRSSVV</sequence>
<name>A0A7S2W920_9STRA</name>
<evidence type="ECO:0000259" key="7">
    <source>
        <dbReference type="PROSITE" id="PS50011"/>
    </source>
</evidence>
<dbReference type="PANTHER" id="PTHR11909">
    <property type="entry name" value="CASEIN KINASE-RELATED"/>
    <property type="match status" value="1"/>
</dbReference>
<dbReference type="InterPro" id="IPR000719">
    <property type="entry name" value="Prot_kinase_dom"/>
</dbReference>
<dbReference type="Pfam" id="PF00069">
    <property type="entry name" value="Pkinase"/>
    <property type="match status" value="1"/>
</dbReference>
<feature type="domain" description="Protein kinase" evidence="7">
    <location>
        <begin position="23"/>
        <end position="289"/>
    </location>
</feature>
<keyword evidence="2 5" id="KW-0547">Nucleotide-binding</keyword>
<feature type="compositionally biased region" description="Basic and acidic residues" evidence="6">
    <location>
        <begin position="375"/>
        <end position="387"/>
    </location>
</feature>
<feature type="region of interest" description="Disordered" evidence="6">
    <location>
        <begin position="1"/>
        <end position="21"/>
    </location>
</feature>
<dbReference type="SUPFAM" id="SSF56112">
    <property type="entry name" value="Protein kinase-like (PK-like)"/>
    <property type="match status" value="1"/>
</dbReference>
<feature type="region of interest" description="Disordered" evidence="6">
    <location>
        <begin position="310"/>
        <end position="611"/>
    </location>
</feature>
<reference evidence="8" key="1">
    <citation type="submission" date="2021-01" db="EMBL/GenBank/DDBJ databases">
        <authorList>
            <person name="Corre E."/>
            <person name="Pelletier E."/>
            <person name="Niang G."/>
            <person name="Scheremetjew M."/>
            <person name="Finn R."/>
            <person name="Kale V."/>
            <person name="Holt S."/>
            <person name="Cochrane G."/>
            <person name="Meng A."/>
            <person name="Brown T."/>
            <person name="Cohen L."/>
        </authorList>
    </citation>
    <scope>NUCLEOTIDE SEQUENCE</scope>
    <source>
        <strain evidence="8">CCMP1243</strain>
    </source>
</reference>
<dbReference type="PROSITE" id="PS00107">
    <property type="entry name" value="PROTEIN_KINASE_ATP"/>
    <property type="match status" value="1"/>
</dbReference>
<evidence type="ECO:0000256" key="1">
    <source>
        <dbReference type="ARBA" id="ARBA00012513"/>
    </source>
</evidence>
<dbReference type="Gene3D" id="1.10.510.10">
    <property type="entry name" value="Transferase(Phosphotransferase) domain 1"/>
    <property type="match status" value="1"/>
</dbReference>
<feature type="binding site" evidence="5">
    <location>
        <position position="51"/>
    </location>
    <ligand>
        <name>ATP</name>
        <dbReference type="ChEBI" id="CHEBI:30616"/>
    </ligand>
</feature>
<dbReference type="GO" id="GO:0005524">
    <property type="term" value="F:ATP binding"/>
    <property type="evidence" value="ECO:0007669"/>
    <property type="project" value="UniProtKB-UniRule"/>
</dbReference>
<dbReference type="PROSITE" id="PS50011">
    <property type="entry name" value="PROTEIN_KINASE_DOM"/>
    <property type="match status" value="1"/>
</dbReference>
<dbReference type="FunFam" id="1.10.510.10:FF:001190">
    <property type="entry name" value="Uncharacterized protein"/>
    <property type="match status" value="1"/>
</dbReference>
<evidence type="ECO:0000256" key="6">
    <source>
        <dbReference type="SAM" id="MobiDB-lite"/>
    </source>
</evidence>
<dbReference type="SMART" id="SM00220">
    <property type="entry name" value="S_TKc"/>
    <property type="match status" value="1"/>
</dbReference>
<feature type="compositionally biased region" description="Polar residues" evidence="6">
    <location>
        <begin position="569"/>
        <end position="583"/>
    </location>
</feature>
<evidence type="ECO:0000256" key="4">
    <source>
        <dbReference type="ARBA" id="ARBA00023860"/>
    </source>
</evidence>
<dbReference type="InterPro" id="IPR017441">
    <property type="entry name" value="Protein_kinase_ATP_BS"/>
</dbReference>
<organism evidence="8">
    <name type="scientific">Rhizochromulina marina</name>
    <dbReference type="NCBI Taxonomy" id="1034831"/>
    <lineage>
        <taxon>Eukaryota</taxon>
        <taxon>Sar</taxon>
        <taxon>Stramenopiles</taxon>
        <taxon>Ochrophyta</taxon>
        <taxon>Dictyochophyceae</taxon>
        <taxon>Rhizochromulinales</taxon>
        <taxon>Rhizochromulina</taxon>
    </lineage>
</organism>
<evidence type="ECO:0000313" key="8">
    <source>
        <dbReference type="EMBL" id="CAD9674290.1"/>
    </source>
</evidence>
<evidence type="ECO:0000256" key="5">
    <source>
        <dbReference type="PROSITE-ProRule" id="PRU10141"/>
    </source>
</evidence>